<comment type="caution">
    <text evidence="2">The sequence shown here is derived from an EMBL/GenBank/DDBJ whole genome shotgun (WGS) entry which is preliminary data.</text>
</comment>
<organism evidence="2 3">
    <name type="scientific">Sporothrix eucalyptigena</name>
    <dbReference type="NCBI Taxonomy" id="1812306"/>
    <lineage>
        <taxon>Eukaryota</taxon>
        <taxon>Fungi</taxon>
        <taxon>Dikarya</taxon>
        <taxon>Ascomycota</taxon>
        <taxon>Pezizomycotina</taxon>
        <taxon>Sordariomycetes</taxon>
        <taxon>Sordariomycetidae</taxon>
        <taxon>Ophiostomatales</taxon>
        <taxon>Ophiostomataceae</taxon>
        <taxon>Sporothrix</taxon>
    </lineage>
</organism>
<dbReference type="InterPro" id="IPR001763">
    <property type="entry name" value="Rhodanese-like_dom"/>
</dbReference>
<dbReference type="PANTHER" id="PTHR10828:SF50">
    <property type="entry name" value="REDUCTASE (ARC2), PUTATIVE (AFU_ORTHOLOGUE AFUA_6G13400)-RELATED"/>
    <property type="match status" value="1"/>
</dbReference>
<name>A0ABP0D294_9PEZI</name>
<evidence type="ECO:0000259" key="1">
    <source>
        <dbReference type="PROSITE" id="PS50206"/>
    </source>
</evidence>
<evidence type="ECO:0000313" key="2">
    <source>
        <dbReference type="EMBL" id="CAK7237900.1"/>
    </source>
</evidence>
<proteinExistence type="predicted"/>
<dbReference type="PROSITE" id="PS50206">
    <property type="entry name" value="RHODANESE_3"/>
    <property type="match status" value="1"/>
</dbReference>
<dbReference type="EMBL" id="CAWUHD010000196">
    <property type="protein sequence ID" value="CAK7237900.1"/>
    <property type="molecule type" value="Genomic_DNA"/>
</dbReference>
<dbReference type="InterPro" id="IPR036873">
    <property type="entry name" value="Rhodanese-like_dom_sf"/>
</dbReference>
<protein>
    <recommendedName>
        <fullName evidence="1">Rhodanese domain-containing protein</fullName>
    </recommendedName>
</protein>
<reference evidence="2 3" key="1">
    <citation type="submission" date="2024-01" db="EMBL/GenBank/DDBJ databases">
        <authorList>
            <person name="Allen C."/>
            <person name="Tagirdzhanova G."/>
        </authorList>
    </citation>
    <scope>NUCLEOTIDE SEQUENCE [LARGE SCALE GENOMIC DNA]</scope>
</reference>
<dbReference type="SUPFAM" id="SSF52821">
    <property type="entry name" value="Rhodanese/Cell cycle control phosphatase"/>
    <property type="match status" value="1"/>
</dbReference>
<dbReference type="PANTHER" id="PTHR10828">
    <property type="entry name" value="M-PHASE INDUCER PHOSPHATASE DUAL SPECIFICITY PHOSPHATASE CDC25"/>
    <property type="match status" value="1"/>
</dbReference>
<dbReference type="Pfam" id="PF00581">
    <property type="entry name" value="Rhodanese"/>
    <property type="match status" value="1"/>
</dbReference>
<gene>
    <name evidence="2" type="ORF">SEUCBS140593_010190</name>
</gene>
<keyword evidence="3" id="KW-1185">Reference proteome</keyword>
<feature type="domain" description="Rhodanese" evidence="1">
    <location>
        <begin position="43"/>
        <end position="143"/>
    </location>
</feature>
<dbReference type="SMART" id="SM00450">
    <property type="entry name" value="RHOD"/>
    <property type="match status" value="1"/>
</dbReference>
<dbReference type="Proteomes" id="UP001642482">
    <property type="component" value="Unassembled WGS sequence"/>
</dbReference>
<evidence type="ECO:0000313" key="3">
    <source>
        <dbReference type="Proteomes" id="UP001642482"/>
    </source>
</evidence>
<accession>A0ABP0D294</accession>
<dbReference type="Gene3D" id="3.40.250.10">
    <property type="entry name" value="Rhodanese-like domain"/>
    <property type="match status" value="1"/>
</dbReference>
<sequence length="154" mass="16976">MASTQDGQPDAPWHAAYPDPKSDVVFISREEILALINDSAHVAGKDYILVDLRRNDYHGGTIQGSINLPAQSLWPLIPTYYQLFKAAGVRKVIFYCGSSGGRGCRSGGWFGDYLTRQNDSNMQSLVLQGGIKGWTTAGKEYTDKMHEYNAAAWA</sequence>